<evidence type="ECO:0000313" key="6">
    <source>
        <dbReference type="Proteomes" id="UP000593562"/>
    </source>
</evidence>
<evidence type="ECO:0000256" key="2">
    <source>
        <dbReference type="PROSITE-ProRule" id="PRU00176"/>
    </source>
</evidence>
<keyword evidence="1 2" id="KW-0694">RNA-binding</keyword>
<organism evidence="5 6">
    <name type="scientific">Tripterygium wilfordii</name>
    <name type="common">Thunder God vine</name>
    <dbReference type="NCBI Taxonomy" id="458696"/>
    <lineage>
        <taxon>Eukaryota</taxon>
        <taxon>Viridiplantae</taxon>
        <taxon>Streptophyta</taxon>
        <taxon>Embryophyta</taxon>
        <taxon>Tracheophyta</taxon>
        <taxon>Spermatophyta</taxon>
        <taxon>Magnoliopsida</taxon>
        <taxon>eudicotyledons</taxon>
        <taxon>Gunneridae</taxon>
        <taxon>Pentapetalae</taxon>
        <taxon>rosids</taxon>
        <taxon>fabids</taxon>
        <taxon>Celastrales</taxon>
        <taxon>Celastraceae</taxon>
        <taxon>Tripterygium</taxon>
    </lineage>
</organism>
<feature type="region of interest" description="Disordered" evidence="3">
    <location>
        <begin position="214"/>
        <end position="236"/>
    </location>
</feature>
<dbReference type="InterPro" id="IPR012677">
    <property type="entry name" value="Nucleotide-bd_a/b_plait_sf"/>
</dbReference>
<dbReference type="GO" id="GO:0003723">
    <property type="term" value="F:RNA binding"/>
    <property type="evidence" value="ECO:0007669"/>
    <property type="project" value="UniProtKB-UniRule"/>
</dbReference>
<feature type="domain" description="RRM" evidence="4">
    <location>
        <begin position="43"/>
        <end position="120"/>
    </location>
</feature>
<dbReference type="Gene3D" id="3.30.70.330">
    <property type="match status" value="2"/>
</dbReference>
<feature type="domain" description="RRM" evidence="4">
    <location>
        <begin position="138"/>
        <end position="215"/>
    </location>
</feature>
<sequence length="318" mass="35001">MYLQLLEPYTKDQLIDLISGFAINDASLRSLICRHADGDVSHRKIFVHGLSWDSTSQTLLSAFQPFGEIEDCNIVTDNATGKAKGYGFVLFKTRKAASKALENSSIKIDNRIVSYQLASFGPVNAAGKDQDPAAIGARKIYVRNVQVTIEAEKLREFFERFGEIEAGPLGFDPLTVRSKGYALFVYKTLAGAKKALEEPYKIFEGHQLHCQKAADGKNKNSIQAGQKQQQVQGQTQHQQQMFSALAAAQQMPLFGQYPGLNHSMEWGQGLQHAYPNVQGGQLAVGMGAGRVQGSAGSLSGFPSQMRCELSKMDFFYDF</sequence>
<comment type="caution">
    <text evidence="5">The sequence shown here is derived from an EMBL/GenBank/DDBJ whole genome shotgun (WGS) entry which is preliminary data.</text>
</comment>
<feature type="compositionally biased region" description="Low complexity" evidence="3">
    <location>
        <begin position="223"/>
        <end position="236"/>
    </location>
</feature>
<accession>A0A7J7CVE6</accession>
<dbReference type="AlphaFoldDB" id="A0A7J7CVE6"/>
<dbReference type="InterPro" id="IPR050886">
    <property type="entry name" value="RNA-binding_reg"/>
</dbReference>
<gene>
    <name evidence="5" type="ORF">HS088_TW13G00767</name>
</gene>
<evidence type="ECO:0000256" key="1">
    <source>
        <dbReference type="ARBA" id="ARBA00022884"/>
    </source>
</evidence>
<reference evidence="5 6" key="1">
    <citation type="journal article" date="2020" name="Nat. Commun.">
        <title>Genome of Tripterygium wilfordii and identification of cytochrome P450 involved in triptolide biosynthesis.</title>
        <authorList>
            <person name="Tu L."/>
            <person name="Su P."/>
            <person name="Zhang Z."/>
            <person name="Gao L."/>
            <person name="Wang J."/>
            <person name="Hu T."/>
            <person name="Zhou J."/>
            <person name="Zhang Y."/>
            <person name="Zhao Y."/>
            <person name="Liu Y."/>
            <person name="Song Y."/>
            <person name="Tong Y."/>
            <person name="Lu Y."/>
            <person name="Yang J."/>
            <person name="Xu C."/>
            <person name="Jia M."/>
            <person name="Peters R.J."/>
            <person name="Huang L."/>
            <person name="Gao W."/>
        </authorList>
    </citation>
    <scope>NUCLEOTIDE SEQUENCE [LARGE SCALE GENOMIC DNA]</scope>
    <source>
        <strain evidence="6">cv. XIE 37</strain>
        <tissue evidence="5">Leaf</tissue>
    </source>
</reference>
<dbReference type="SUPFAM" id="SSF54928">
    <property type="entry name" value="RNA-binding domain, RBD"/>
    <property type="match status" value="2"/>
</dbReference>
<keyword evidence="6" id="KW-1185">Reference proteome</keyword>
<dbReference type="PROSITE" id="PS50102">
    <property type="entry name" value="RRM"/>
    <property type="match status" value="2"/>
</dbReference>
<evidence type="ECO:0000256" key="3">
    <source>
        <dbReference type="SAM" id="MobiDB-lite"/>
    </source>
</evidence>
<name>A0A7J7CVE6_TRIWF</name>
<evidence type="ECO:0000259" key="4">
    <source>
        <dbReference type="PROSITE" id="PS50102"/>
    </source>
</evidence>
<dbReference type="PANTHER" id="PTHR48024:SF9">
    <property type="entry name" value="UBP1-ASSOCIATED PROTEINS 1A-RELATED"/>
    <property type="match status" value="1"/>
</dbReference>
<evidence type="ECO:0000313" key="5">
    <source>
        <dbReference type="EMBL" id="KAF5737876.1"/>
    </source>
</evidence>
<proteinExistence type="predicted"/>
<dbReference type="InParanoid" id="A0A7J7CVE6"/>
<dbReference type="InterPro" id="IPR035979">
    <property type="entry name" value="RBD_domain_sf"/>
</dbReference>
<dbReference type="EMBL" id="JAAARO010000013">
    <property type="protein sequence ID" value="KAF5737876.1"/>
    <property type="molecule type" value="Genomic_DNA"/>
</dbReference>
<dbReference type="GO" id="GO:0005634">
    <property type="term" value="C:nucleus"/>
    <property type="evidence" value="ECO:0007669"/>
    <property type="project" value="TreeGrafter"/>
</dbReference>
<protein>
    <submittedName>
        <fullName evidence="5">UBP1-associated protein 2B-like isoform X1</fullName>
    </submittedName>
</protein>
<dbReference type="SMART" id="SM00360">
    <property type="entry name" value="RRM"/>
    <property type="match status" value="2"/>
</dbReference>
<dbReference type="InterPro" id="IPR000504">
    <property type="entry name" value="RRM_dom"/>
</dbReference>
<dbReference type="Proteomes" id="UP000593562">
    <property type="component" value="Unassembled WGS sequence"/>
</dbReference>
<dbReference type="Pfam" id="PF00076">
    <property type="entry name" value="RRM_1"/>
    <property type="match status" value="2"/>
</dbReference>
<dbReference type="PANTHER" id="PTHR48024">
    <property type="entry name" value="GEO13361P1-RELATED"/>
    <property type="match status" value="1"/>
</dbReference>